<evidence type="ECO:0000313" key="2">
    <source>
        <dbReference type="Proteomes" id="UP000601435"/>
    </source>
</evidence>
<proteinExistence type="predicted"/>
<keyword evidence="2" id="KW-1185">Reference proteome</keyword>
<dbReference type="AlphaFoldDB" id="A0A812LCF3"/>
<feature type="non-terminal residue" evidence="1">
    <location>
        <position position="1"/>
    </location>
</feature>
<comment type="caution">
    <text evidence="1">The sequence shown here is derived from an EMBL/GenBank/DDBJ whole genome shotgun (WGS) entry which is preliminary data.</text>
</comment>
<protein>
    <submittedName>
        <fullName evidence="1">Cdkl4 protein</fullName>
    </submittedName>
</protein>
<gene>
    <name evidence="1" type="primary">Cdkl4</name>
    <name evidence="1" type="ORF">SNEC2469_LOCUS4517</name>
</gene>
<dbReference type="OrthoDB" id="443719at2759"/>
<accession>A0A812LCF3</accession>
<reference evidence="1" key="1">
    <citation type="submission" date="2021-02" db="EMBL/GenBank/DDBJ databases">
        <authorList>
            <person name="Dougan E. K."/>
            <person name="Rhodes N."/>
            <person name="Thang M."/>
            <person name="Chan C."/>
        </authorList>
    </citation>
    <scope>NUCLEOTIDE SEQUENCE</scope>
</reference>
<dbReference type="EMBL" id="CAJNJA010009037">
    <property type="protein sequence ID" value="CAE7242568.1"/>
    <property type="molecule type" value="Genomic_DNA"/>
</dbReference>
<organism evidence="1 2">
    <name type="scientific">Symbiodinium necroappetens</name>
    <dbReference type="NCBI Taxonomy" id="1628268"/>
    <lineage>
        <taxon>Eukaryota</taxon>
        <taxon>Sar</taxon>
        <taxon>Alveolata</taxon>
        <taxon>Dinophyceae</taxon>
        <taxon>Suessiales</taxon>
        <taxon>Symbiodiniaceae</taxon>
        <taxon>Symbiodinium</taxon>
    </lineage>
</organism>
<sequence>DQAWLTLLWEAGCTVTIQARVCDSADSWAISRHQASETIKASSDSSLSDTFLNFTELIKQLKVEQVSDAKRFGLKYNGTDYNAAMHGAAQALQGLMGPGSRFPEALRKLEMAFGRELLSNSYAKLRRLTSLSKGCDKTAAWLVESLHLALKLRLTTPPKATEAWLDRDRRHNTAGYWPCQLVVKEALLAKLPEADAEESNLITEDDEEMPQEELQQATALESLKGKFNRATGAVFEFLLDLARGRYFADCKDLAKQGDSTTVGKHVQDAVGASSKEKESLSGMMKALVVVIQNFEVTASAKSVSLSATGAAPAPSFMASLGEKGGEDDEATKAERERVWRLVQAERKKVIGLGFAKAASTKDNFAEAFRNAGKVFSFSGTLNSQHRLIVASADLLSESGSEPWATPSNPDKEIFKQMCEFVAGCTGAADFGVVLDGRLREEDTFLSLSQSEQGWIIYEGGCPARAGRARRVFMGCRKVESMCLRMPTARTRIKVQPRENFCTTGESTTFQTTWSSVKFRQSAELPLIALSAKKLVLDVDVAEPPEDWVEKHGAAIPCFWQEGKSIAFWTSFLDELKIAAIFDLSPGSGGLLEAALSRGVSYYGMCKNKQHMQWLAAIADRAACGLIATEGSSLHSTELSVSIKKFFGDVLLELQPKEDMEEDPWEPELDA</sequence>
<evidence type="ECO:0000313" key="1">
    <source>
        <dbReference type="EMBL" id="CAE7242568.1"/>
    </source>
</evidence>
<name>A0A812LCF3_9DINO</name>
<dbReference type="Proteomes" id="UP000601435">
    <property type="component" value="Unassembled WGS sequence"/>
</dbReference>